<evidence type="ECO:0000313" key="2">
    <source>
        <dbReference type="EMBL" id="KAE9533361.1"/>
    </source>
</evidence>
<accession>A0A6G0TI76</accession>
<reference evidence="2 3" key="1">
    <citation type="submission" date="2019-08" db="EMBL/GenBank/DDBJ databases">
        <title>The genome of the soybean aphid Biotype 1, its phylome, world population structure and adaptation to the North American continent.</title>
        <authorList>
            <person name="Giordano R."/>
            <person name="Donthu R.K."/>
            <person name="Hernandez A.G."/>
            <person name="Wright C.L."/>
            <person name="Zimin A.V."/>
        </authorList>
    </citation>
    <scope>NUCLEOTIDE SEQUENCE [LARGE SCALE GENOMIC DNA]</scope>
    <source>
        <tissue evidence="2">Whole aphids</tissue>
    </source>
</reference>
<keyword evidence="1" id="KW-0812">Transmembrane</keyword>
<keyword evidence="1" id="KW-0472">Membrane</keyword>
<keyword evidence="3" id="KW-1185">Reference proteome</keyword>
<sequence length="181" mass="20625">MNNLIELGNVFNRCKINIFKYTIVMNIIFNSYCILYLLQNTYGIKIKNASVKNVIFIFVIFFRQKNVVTIYCKRASSPLFSTYHCKSDGVFRDFEELLVYGHHSGHASENKHAAVRVENRRGRHTTSGAQFEERELVAGHVHGNAATGNYRGGGYNLEPNTYGTALGLSYSDWYTTTMVMI</sequence>
<evidence type="ECO:0000313" key="3">
    <source>
        <dbReference type="Proteomes" id="UP000475862"/>
    </source>
</evidence>
<name>A0A6G0TI76_APHGL</name>
<feature type="transmembrane region" description="Helical" evidence="1">
    <location>
        <begin position="18"/>
        <end position="38"/>
    </location>
</feature>
<organism evidence="2 3">
    <name type="scientific">Aphis glycines</name>
    <name type="common">Soybean aphid</name>
    <dbReference type="NCBI Taxonomy" id="307491"/>
    <lineage>
        <taxon>Eukaryota</taxon>
        <taxon>Metazoa</taxon>
        <taxon>Ecdysozoa</taxon>
        <taxon>Arthropoda</taxon>
        <taxon>Hexapoda</taxon>
        <taxon>Insecta</taxon>
        <taxon>Pterygota</taxon>
        <taxon>Neoptera</taxon>
        <taxon>Paraneoptera</taxon>
        <taxon>Hemiptera</taxon>
        <taxon>Sternorrhyncha</taxon>
        <taxon>Aphidomorpha</taxon>
        <taxon>Aphidoidea</taxon>
        <taxon>Aphididae</taxon>
        <taxon>Aphidini</taxon>
        <taxon>Aphis</taxon>
        <taxon>Aphis</taxon>
    </lineage>
</organism>
<evidence type="ECO:0000256" key="1">
    <source>
        <dbReference type="SAM" id="Phobius"/>
    </source>
</evidence>
<proteinExistence type="predicted"/>
<dbReference type="AlphaFoldDB" id="A0A6G0TI76"/>
<comment type="caution">
    <text evidence="2">The sequence shown here is derived from an EMBL/GenBank/DDBJ whole genome shotgun (WGS) entry which is preliminary data.</text>
</comment>
<gene>
    <name evidence="2" type="ORF">AGLY_009264</name>
</gene>
<keyword evidence="1" id="KW-1133">Transmembrane helix</keyword>
<dbReference type="Proteomes" id="UP000475862">
    <property type="component" value="Unassembled WGS sequence"/>
</dbReference>
<dbReference type="EMBL" id="VYZN01000035">
    <property type="protein sequence ID" value="KAE9533361.1"/>
    <property type="molecule type" value="Genomic_DNA"/>
</dbReference>
<protein>
    <submittedName>
        <fullName evidence="2">Uncharacterized protein</fullName>
    </submittedName>
</protein>